<dbReference type="Gene3D" id="2.60.130.10">
    <property type="entry name" value="Aromatic compound dioxygenase"/>
    <property type="match status" value="1"/>
</dbReference>
<evidence type="ECO:0000313" key="2">
    <source>
        <dbReference type="Proteomes" id="UP000600946"/>
    </source>
</evidence>
<dbReference type="SUPFAM" id="SSF49482">
    <property type="entry name" value="Aromatic compound dioxygenase"/>
    <property type="match status" value="1"/>
</dbReference>
<evidence type="ECO:0000313" key="1">
    <source>
        <dbReference type="EMBL" id="GGY26978.1"/>
    </source>
</evidence>
<dbReference type="InterPro" id="IPR050770">
    <property type="entry name" value="Intradiol_RC_Dioxygenase"/>
</dbReference>
<name>A0ABQ2ZVQ9_9ACTN</name>
<gene>
    <name evidence="1" type="ORF">GCM10010326_20650</name>
</gene>
<dbReference type="EMBL" id="BMUU01000003">
    <property type="protein sequence ID" value="GGY26978.1"/>
    <property type="molecule type" value="Genomic_DNA"/>
</dbReference>
<dbReference type="InterPro" id="IPR015889">
    <property type="entry name" value="Intradiol_dOase_core"/>
</dbReference>
<reference evidence="2" key="1">
    <citation type="journal article" date="2019" name="Int. J. Syst. Evol. Microbiol.">
        <title>The Global Catalogue of Microorganisms (GCM) 10K type strain sequencing project: providing services to taxonomists for standard genome sequencing and annotation.</title>
        <authorList>
            <consortium name="The Broad Institute Genomics Platform"/>
            <consortium name="The Broad Institute Genome Sequencing Center for Infectious Disease"/>
            <person name="Wu L."/>
            <person name="Ma J."/>
        </authorList>
    </citation>
    <scope>NUCLEOTIDE SEQUENCE [LARGE SCALE GENOMIC DNA]</scope>
    <source>
        <strain evidence="2">JCM 4594</strain>
    </source>
</reference>
<comment type="caution">
    <text evidence="1">The sequence shown here is derived from an EMBL/GenBank/DDBJ whole genome shotgun (WGS) entry which is preliminary data.</text>
</comment>
<protein>
    <submittedName>
        <fullName evidence="1">Protocatechuate 3,4-dioxygenase subunit alpha</fullName>
    </submittedName>
</protein>
<dbReference type="PANTHER" id="PTHR33711">
    <property type="entry name" value="DIOXYGENASE, PUTATIVE (AFU_ORTHOLOGUE AFUA_2G02910)-RELATED"/>
    <property type="match status" value="1"/>
</dbReference>
<dbReference type="PANTHER" id="PTHR33711:SF9">
    <property type="entry name" value="PROTOCATECHUATE 3,4-DIOXYGENASE ALPHA CHAIN"/>
    <property type="match status" value="1"/>
</dbReference>
<dbReference type="Proteomes" id="UP000600946">
    <property type="component" value="Unassembled WGS sequence"/>
</dbReference>
<proteinExistence type="predicted"/>
<organism evidence="1 2">
    <name type="scientific">Streptomyces xanthochromogenes</name>
    <dbReference type="NCBI Taxonomy" id="67384"/>
    <lineage>
        <taxon>Bacteria</taxon>
        <taxon>Bacillati</taxon>
        <taxon>Actinomycetota</taxon>
        <taxon>Actinomycetes</taxon>
        <taxon>Kitasatosporales</taxon>
        <taxon>Streptomycetaceae</taxon>
        <taxon>Streptomyces</taxon>
    </lineage>
</organism>
<sequence length="176" mass="18761">MGPFYGYALPFPGGGEVAPAGDPAAITVHGYVYDGAGEPVPDALLEFWQAAPDGSLAGRPGSWRRDPASGGLLPRDAFGFTGFGRVPTGADGHWTLRTLPPPPTAPYLSICLFARGLSRHLFTRAYVEGLGGERELKTLAAERAETLLARREGPGVFRFDVRLQGEGETVFLSFGR</sequence>
<keyword evidence="2" id="KW-1185">Reference proteome</keyword>
<accession>A0ABQ2ZVQ9</accession>